<dbReference type="NCBIfam" id="TIGR01538">
    <property type="entry name" value="portal_SPP1"/>
    <property type="match status" value="1"/>
</dbReference>
<evidence type="ECO:0000313" key="4">
    <source>
        <dbReference type="Proteomes" id="UP000013877"/>
    </source>
</evidence>
<dbReference type="InterPro" id="IPR021145">
    <property type="entry name" value="Portal_protein_SPP1_Gp6-like"/>
</dbReference>
<dbReference type="HOGENOM" id="CLU_034083_1_1_9"/>
<comment type="caution">
    <text evidence="2">The sequence shown here is derived from an EMBL/GenBank/DDBJ whole genome shotgun (WGS) entry which is preliminary data.</text>
</comment>
<dbReference type="Proteomes" id="UP000013877">
    <property type="component" value="Unassembled WGS sequence"/>
</dbReference>
<name>R2RDN4_9ENTE</name>
<dbReference type="AlphaFoldDB" id="R2RDN4"/>
<dbReference type="eggNOG" id="ENOG502Z7Z6">
    <property type="taxonomic scope" value="Bacteria"/>
</dbReference>
<dbReference type="Pfam" id="PF05133">
    <property type="entry name" value="SPP1_portal"/>
    <property type="match status" value="1"/>
</dbReference>
<proteinExistence type="predicted"/>
<dbReference type="InterPro" id="IPR006428">
    <property type="entry name" value="Portal_SPP1-type"/>
</dbReference>
<organism evidence="2 4">
    <name type="scientific">Enterococcus raffinosus ATCC 49464</name>
    <dbReference type="NCBI Taxonomy" id="1158602"/>
    <lineage>
        <taxon>Bacteria</taxon>
        <taxon>Bacillati</taxon>
        <taxon>Bacillota</taxon>
        <taxon>Bacilli</taxon>
        <taxon>Lactobacillales</taxon>
        <taxon>Enterococcaceae</taxon>
        <taxon>Enterococcus</taxon>
    </lineage>
</organism>
<gene>
    <name evidence="3" type="ORF">I590_00650</name>
    <name evidence="2" type="ORF">UAK_03909</name>
</gene>
<dbReference type="Proteomes" id="UP000014158">
    <property type="component" value="Unassembled WGS sequence"/>
</dbReference>
<evidence type="ECO:0000313" key="3">
    <source>
        <dbReference type="EMBL" id="EOT82225.1"/>
    </source>
</evidence>
<accession>R2RDN4</accession>
<evidence type="ECO:0000313" key="2">
    <source>
        <dbReference type="EMBL" id="EOH74089.1"/>
    </source>
</evidence>
<feature type="region of interest" description="Disordered" evidence="1">
    <location>
        <begin position="489"/>
        <end position="523"/>
    </location>
</feature>
<keyword evidence="5" id="KW-1185">Reference proteome</keyword>
<dbReference type="PATRIC" id="fig|1158602.3.peg.3913"/>
<reference evidence="3 5" key="2">
    <citation type="submission" date="2013-03" db="EMBL/GenBank/DDBJ databases">
        <title>The Genome Sequence of Enterococcus raffinosus ATCC_49464 (PacBio/Illumina hybrid assembly).</title>
        <authorList>
            <consortium name="The Broad Institute Genomics Platform"/>
            <consortium name="The Broad Institute Genome Sequencing Center for Infectious Disease"/>
            <person name="Earl A."/>
            <person name="Russ C."/>
            <person name="Gilmore M."/>
            <person name="Surin D."/>
            <person name="Walker B."/>
            <person name="Young S."/>
            <person name="Zeng Q."/>
            <person name="Gargeya S."/>
            <person name="Fitzgerald M."/>
            <person name="Haas B."/>
            <person name="Abouelleil A."/>
            <person name="Allen A.W."/>
            <person name="Alvarado L."/>
            <person name="Arachchi H.M."/>
            <person name="Berlin A.M."/>
            <person name="Chapman S.B."/>
            <person name="Gainer-Dewar J."/>
            <person name="Goldberg J."/>
            <person name="Griggs A."/>
            <person name="Gujja S."/>
            <person name="Hansen M."/>
            <person name="Howarth C."/>
            <person name="Imamovic A."/>
            <person name="Ireland A."/>
            <person name="Larimer J."/>
            <person name="McCowan C."/>
            <person name="Murphy C."/>
            <person name="Pearson M."/>
            <person name="Poon T.W."/>
            <person name="Priest M."/>
            <person name="Roberts A."/>
            <person name="Saif S."/>
            <person name="Shea T."/>
            <person name="Sisk P."/>
            <person name="Sykes S."/>
            <person name="Wortman J."/>
            <person name="Nusbaum C."/>
            <person name="Birren B."/>
        </authorList>
    </citation>
    <scope>NUCLEOTIDE SEQUENCE [LARGE SCALE GENOMIC DNA]</scope>
    <source>
        <strain evidence="3 5">ATCC 49464</strain>
    </source>
</reference>
<evidence type="ECO:0000313" key="5">
    <source>
        <dbReference type="Proteomes" id="UP000014158"/>
    </source>
</evidence>
<protein>
    <submittedName>
        <fullName evidence="2">SPP1 family phage portal protein</fullName>
    </submittedName>
</protein>
<dbReference type="EMBL" id="ASWF01000001">
    <property type="protein sequence ID" value="EOT82225.1"/>
    <property type="molecule type" value="Genomic_DNA"/>
</dbReference>
<evidence type="ECO:0000256" key="1">
    <source>
        <dbReference type="SAM" id="MobiDB-lite"/>
    </source>
</evidence>
<dbReference type="EMBL" id="AJAL01000021">
    <property type="protein sequence ID" value="EOH74089.1"/>
    <property type="molecule type" value="Genomic_DNA"/>
</dbReference>
<sequence length="523" mass="60097">MQPNSSLARKEDEMDKKITFLQKHRYHKNANVVFRMSREDFETIEFTSGIWIHQLEKFINRHKSEQVPRLLELKRYYLADNNIKYKPTKTDEFAADNRIASDFARYITIFEQGYMLGQPVQYKNRDENIQSQMNDFSKRNNEDYHNVLIKTDLSIYGRAYELLTTVLDETGSAFVKLVKLNPEQTFVVYDDTTDNNSLFGVYYYTLDYGDGVRKDFVNIYTSDKVYMYVNSNQEEKGLHLYDSDDCVFEGVPINEFANNEDRTGAYEPVLDSIDAYDLSQSELANFQQDSMDALLLITGNPYTGTAPNDLDEDGNVVPNSKLAVSLAFKRARIMIMDDNPNPNGSTPDAKYIIKQYDTEGAEKYKQRLVNDILRFTFTPDTLDENFSGTQSGEAMKYKLMASDNRRVMQQRLFEKGLMRRLRLAVNVWRIKGNESVAYNQINDTNIIFTANVPKTDSEIVALAGQLYGTVSDKTLFEILTTVTGIDPEVELERIKEEAEGTPAPRRPETDVTEDGQENQSSIS</sequence>
<reference evidence="2 4" key="1">
    <citation type="submission" date="2013-02" db="EMBL/GenBank/DDBJ databases">
        <title>The Genome Sequence of Enterococcus raffinosus ATCC_49464.</title>
        <authorList>
            <consortium name="The Broad Institute Genome Sequencing Platform"/>
            <consortium name="The Broad Institute Genome Sequencing Center for Infectious Disease"/>
            <person name="Earl A.M."/>
            <person name="Gilmore M.S."/>
            <person name="Lebreton F."/>
            <person name="Walker B."/>
            <person name="Young S.K."/>
            <person name="Zeng Q."/>
            <person name="Gargeya S."/>
            <person name="Fitzgerald M."/>
            <person name="Haas B."/>
            <person name="Abouelleil A."/>
            <person name="Alvarado L."/>
            <person name="Arachchi H.M."/>
            <person name="Berlin A.M."/>
            <person name="Chapman S.B."/>
            <person name="Dewar J."/>
            <person name="Goldberg J."/>
            <person name="Griggs A."/>
            <person name="Gujja S."/>
            <person name="Hansen M."/>
            <person name="Howarth C."/>
            <person name="Imamovic A."/>
            <person name="Larimer J."/>
            <person name="McCowan C."/>
            <person name="Murphy C."/>
            <person name="Neiman D."/>
            <person name="Pearson M."/>
            <person name="Priest M."/>
            <person name="Roberts A."/>
            <person name="Saif S."/>
            <person name="Shea T."/>
            <person name="Sisk P."/>
            <person name="Sykes S."/>
            <person name="Wortman J."/>
            <person name="Nusbaum C."/>
            <person name="Birren B."/>
        </authorList>
    </citation>
    <scope>NUCLEOTIDE SEQUENCE [LARGE SCALE GENOMIC DNA]</scope>
    <source>
        <strain evidence="2 4">ATCC 49464</strain>
    </source>
</reference>